<evidence type="ECO:0000313" key="4">
    <source>
        <dbReference type="Proteomes" id="UP000319523"/>
    </source>
</evidence>
<organism evidence="3 4">
    <name type="scientific">Mixta tenebrionis</name>
    <dbReference type="NCBI Taxonomy" id="2562439"/>
    <lineage>
        <taxon>Bacteria</taxon>
        <taxon>Pseudomonadati</taxon>
        <taxon>Pseudomonadota</taxon>
        <taxon>Gammaproteobacteria</taxon>
        <taxon>Enterobacterales</taxon>
        <taxon>Erwiniaceae</taxon>
        <taxon>Mixta</taxon>
    </lineage>
</organism>
<dbReference type="OrthoDB" id="5784566at2"/>
<keyword evidence="4" id="KW-1185">Reference proteome</keyword>
<feature type="transmembrane region" description="Helical" evidence="1">
    <location>
        <begin position="66"/>
        <end position="90"/>
    </location>
</feature>
<proteinExistence type="predicted"/>
<reference evidence="3 4" key="1">
    <citation type="submission" date="2019-06" db="EMBL/GenBank/DDBJ databases">
        <authorList>
            <person name="Yang Y."/>
        </authorList>
    </citation>
    <scope>NUCLEOTIDE SEQUENCE [LARGE SCALE GENOMIC DNA]</scope>
    <source>
        <strain evidence="3 4">BIT-26</strain>
    </source>
</reference>
<dbReference type="NCBIfam" id="TIGR03745">
    <property type="entry name" value="conj_TIGR03745"/>
    <property type="match status" value="1"/>
</dbReference>
<feature type="transmembrane region" description="Helical" evidence="1">
    <location>
        <begin position="102"/>
        <end position="121"/>
    </location>
</feature>
<protein>
    <submittedName>
        <fullName evidence="3">TIGR03745 family integrating conjugative element membrane protein</fullName>
    </submittedName>
</protein>
<keyword evidence="1" id="KW-1133">Transmembrane helix</keyword>
<keyword evidence="1" id="KW-0812">Transmembrane</keyword>
<name>A0A506UZ68_9GAMM</name>
<sequence>MKPFHCVIAHLNHGIRCITARIMSLALLAWLTCQPALADLPTVEPPESGGGSGLTGQIKGYLQDGVLIGGLVIAAIAFTMVAVSAVHTFTEVRNEKATWTKFGSIVVVGAVLLVVVIWLLGKAAGIIL</sequence>
<dbReference type="InterPro" id="IPR021356">
    <property type="entry name" value="Integr_conj_element_PFL4702"/>
</dbReference>
<keyword evidence="2" id="KW-0732">Signal</keyword>
<gene>
    <name evidence="3" type="ORF">FKM52_20550</name>
</gene>
<dbReference type="Proteomes" id="UP000319523">
    <property type="component" value="Unassembled WGS sequence"/>
</dbReference>
<evidence type="ECO:0000256" key="1">
    <source>
        <dbReference type="SAM" id="Phobius"/>
    </source>
</evidence>
<dbReference type="Pfam" id="PF11190">
    <property type="entry name" value="DUF2976"/>
    <property type="match status" value="1"/>
</dbReference>
<feature type="chain" id="PRO_5021421069" evidence="2">
    <location>
        <begin position="39"/>
        <end position="128"/>
    </location>
</feature>
<evidence type="ECO:0000256" key="2">
    <source>
        <dbReference type="SAM" id="SignalP"/>
    </source>
</evidence>
<dbReference type="AlphaFoldDB" id="A0A506UZ68"/>
<dbReference type="EMBL" id="VHQI01000020">
    <property type="protein sequence ID" value="TPW38373.1"/>
    <property type="molecule type" value="Genomic_DNA"/>
</dbReference>
<evidence type="ECO:0000313" key="3">
    <source>
        <dbReference type="EMBL" id="TPW38373.1"/>
    </source>
</evidence>
<feature type="signal peptide" evidence="2">
    <location>
        <begin position="1"/>
        <end position="38"/>
    </location>
</feature>
<comment type="caution">
    <text evidence="3">The sequence shown here is derived from an EMBL/GenBank/DDBJ whole genome shotgun (WGS) entry which is preliminary data.</text>
</comment>
<accession>A0A506UZ68</accession>
<keyword evidence="1" id="KW-0472">Membrane</keyword>
<dbReference type="RefSeq" id="WP_141177986.1">
    <property type="nucleotide sequence ID" value="NZ_JBHUFX010000022.1"/>
</dbReference>